<dbReference type="OrthoDB" id="9785015at2"/>
<dbReference type="InterPro" id="IPR050682">
    <property type="entry name" value="ModA/WtpA"/>
</dbReference>
<keyword evidence="3" id="KW-0732">Signal</keyword>
<keyword evidence="2 4" id="KW-0479">Metal-binding</keyword>
<protein>
    <submittedName>
        <fullName evidence="5">Molybdenum ABC transporter, periplasmic molybdate-binding protein</fullName>
    </submittedName>
</protein>
<dbReference type="RefSeq" id="WP_006975329.1">
    <property type="nucleotide sequence ID" value="NZ_ABCS01000089.1"/>
</dbReference>
<feature type="binding site" evidence="4">
    <location>
        <position position="140"/>
    </location>
    <ligand>
        <name>molybdate</name>
        <dbReference type="ChEBI" id="CHEBI:36264"/>
    </ligand>
</feature>
<name>A6GF39_9BACT</name>
<evidence type="ECO:0000256" key="1">
    <source>
        <dbReference type="ARBA" id="ARBA00009175"/>
    </source>
</evidence>
<dbReference type="PIRSF" id="PIRSF004846">
    <property type="entry name" value="ModA"/>
    <property type="match status" value="1"/>
</dbReference>
<organism evidence="5 6">
    <name type="scientific">Plesiocystis pacifica SIR-1</name>
    <dbReference type="NCBI Taxonomy" id="391625"/>
    <lineage>
        <taxon>Bacteria</taxon>
        <taxon>Pseudomonadati</taxon>
        <taxon>Myxococcota</taxon>
        <taxon>Polyangia</taxon>
        <taxon>Nannocystales</taxon>
        <taxon>Nannocystaceae</taxon>
        <taxon>Plesiocystis</taxon>
    </lineage>
</organism>
<evidence type="ECO:0000256" key="4">
    <source>
        <dbReference type="PIRSR" id="PIRSR004846-1"/>
    </source>
</evidence>
<evidence type="ECO:0000313" key="5">
    <source>
        <dbReference type="EMBL" id="EDM75498.1"/>
    </source>
</evidence>
<evidence type="ECO:0000256" key="3">
    <source>
        <dbReference type="ARBA" id="ARBA00022729"/>
    </source>
</evidence>
<dbReference type="GO" id="GO:0046872">
    <property type="term" value="F:metal ion binding"/>
    <property type="evidence" value="ECO:0007669"/>
    <property type="project" value="UniProtKB-KW"/>
</dbReference>
<comment type="caution">
    <text evidence="5">The sequence shown here is derived from an EMBL/GenBank/DDBJ whole genome shotgun (WGS) entry which is preliminary data.</text>
</comment>
<dbReference type="NCBIfam" id="TIGR01256">
    <property type="entry name" value="modA"/>
    <property type="match status" value="1"/>
</dbReference>
<gene>
    <name evidence="5" type="ORF">PPSIR1_31493</name>
</gene>
<dbReference type="eggNOG" id="COG0725">
    <property type="taxonomic scope" value="Bacteria"/>
</dbReference>
<dbReference type="Proteomes" id="UP000005801">
    <property type="component" value="Unassembled WGS sequence"/>
</dbReference>
<feature type="binding site" evidence="4">
    <location>
        <position position="168"/>
    </location>
    <ligand>
        <name>molybdate</name>
        <dbReference type="ChEBI" id="CHEBI:36264"/>
    </ligand>
</feature>
<dbReference type="GO" id="GO:0015689">
    <property type="term" value="P:molybdate ion transport"/>
    <property type="evidence" value="ECO:0007669"/>
    <property type="project" value="InterPro"/>
</dbReference>
<dbReference type="InterPro" id="IPR005950">
    <property type="entry name" value="ModA"/>
</dbReference>
<dbReference type="Gene3D" id="3.40.190.10">
    <property type="entry name" value="Periplasmic binding protein-like II"/>
    <property type="match status" value="2"/>
</dbReference>
<dbReference type="PANTHER" id="PTHR30632">
    <property type="entry name" value="MOLYBDATE-BINDING PERIPLASMIC PROTEIN"/>
    <property type="match status" value="1"/>
</dbReference>
<feature type="binding site" evidence="4">
    <location>
        <position position="36"/>
    </location>
    <ligand>
        <name>molybdate</name>
        <dbReference type="ChEBI" id="CHEBI:36264"/>
    </ligand>
</feature>
<keyword evidence="4" id="KW-0500">Molybdenum</keyword>
<reference evidence="5 6" key="1">
    <citation type="submission" date="2007-06" db="EMBL/GenBank/DDBJ databases">
        <authorList>
            <person name="Shimkets L."/>
            <person name="Ferriera S."/>
            <person name="Johnson J."/>
            <person name="Kravitz S."/>
            <person name="Beeson K."/>
            <person name="Sutton G."/>
            <person name="Rogers Y.-H."/>
            <person name="Friedman R."/>
            <person name="Frazier M."/>
            <person name="Venter J.C."/>
        </authorList>
    </citation>
    <scope>NUCLEOTIDE SEQUENCE [LARGE SCALE GENOMIC DNA]</scope>
    <source>
        <strain evidence="5 6">SIR-1</strain>
    </source>
</reference>
<proteinExistence type="inferred from homology"/>
<dbReference type="GO" id="GO:0030973">
    <property type="term" value="F:molybdate ion binding"/>
    <property type="evidence" value="ECO:0007669"/>
    <property type="project" value="TreeGrafter"/>
</dbReference>
<keyword evidence="6" id="KW-1185">Reference proteome</keyword>
<dbReference type="PANTHER" id="PTHR30632:SF0">
    <property type="entry name" value="SULFATE-BINDING PROTEIN"/>
    <property type="match status" value="1"/>
</dbReference>
<feature type="binding site" evidence="4">
    <location>
        <position position="186"/>
    </location>
    <ligand>
        <name>molybdate</name>
        <dbReference type="ChEBI" id="CHEBI:36264"/>
    </ligand>
</feature>
<dbReference type="AlphaFoldDB" id="A6GF39"/>
<dbReference type="SUPFAM" id="SSF53850">
    <property type="entry name" value="Periplasmic binding protein-like II"/>
    <property type="match status" value="1"/>
</dbReference>
<dbReference type="STRING" id="391625.PPSIR1_31493"/>
<feature type="binding site" evidence="4">
    <location>
        <position position="64"/>
    </location>
    <ligand>
        <name>molybdate</name>
        <dbReference type="ChEBI" id="CHEBI:36264"/>
    </ligand>
</feature>
<comment type="similarity">
    <text evidence="1">Belongs to the bacterial solute-binding protein ModA family.</text>
</comment>
<accession>A6GF39</accession>
<dbReference type="Pfam" id="PF13531">
    <property type="entry name" value="SBP_bac_11"/>
    <property type="match status" value="1"/>
</dbReference>
<evidence type="ECO:0000313" key="6">
    <source>
        <dbReference type="Proteomes" id="UP000005801"/>
    </source>
</evidence>
<sequence length="254" mass="26104">MSPALATAARLGLALLLGLSACRSREQTVTVFAAASLAEPFRAMEAPFEAAHPGVDLELHFAGSQLLATQLREGARAQLFASADAAQLERAGERRELSGRATFATNAIAVVVPSDSTLEGVADLAEPGVRVALAHAEVPAGRYAREALDALELREAVEANAIASATDVHGVIAVLRLGEADAGLAYRTDLGEDGSLRALPLPASAGVVARYELARIANGGAAHPADRAAEQFADFVLGAEGQAILRDAGFGPPP</sequence>
<dbReference type="EMBL" id="ABCS01000089">
    <property type="protein sequence ID" value="EDM75498.1"/>
    <property type="molecule type" value="Genomic_DNA"/>
</dbReference>
<evidence type="ECO:0000256" key="2">
    <source>
        <dbReference type="ARBA" id="ARBA00022723"/>
    </source>
</evidence>